<dbReference type="GO" id="GO:0016020">
    <property type="term" value="C:membrane"/>
    <property type="evidence" value="ECO:0007669"/>
    <property type="project" value="UniProtKB-SubCell"/>
</dbReference>
<evidence type="ECO:0000256" key="3">
    <source>
        <dbReference type="ARBA" id="ARBA00022989"/>
    </source>
</evidence>
<evidence type="ECO:0000256" key="2">
    <source>
        <dbReference type="ARBA" id="ARBA00022692"/>
    </source>
</evidence>
<organism evidence="8 10">
    <name type="scientific">Flavobacterium lindanitolerans</name>
    <dbReference type="NCBI Taxonomy" id="428988"/>
    <lineage>
        <taxon>Bacteria</taxon>
        <taxon>Pseudomonadati</taxon>
        <taxon>Bacteroidota</taxon>
        <taxon>Flavobacteriia</taxon>
        <taxon>Flavobacteriales</taxon>
        <taxon>Flavobacteriaceae</taxon>
        <taxon>Flavobacterium</taxon>
    </lineage>
</organism>
<proteinExistence type="predicted"/>
<dbReference type="InterPro" id="IPR010432">
    <property type="entry name" value="RDD"/>
</dbReference>
<comment type="caution">
    <text evidence="8">The sequence shown here is derived from an EMBL/GenBank/DDBJ whole genome shotgun (WGS) entry which is preliminary data.</text>
</comment>
<evidence type="ECO:0000313" key="8">
    <source>
        <dbReference type="EMBL" id="RLJ36044.1"/>
    </source>
</evidence>
<dbReference type="Proteomes" id="UP000275027">
    <property type="component" value="Unassembled WGS sequence"/>
</dbReference>
<feature type="transmembrane region" description="Helical" evidence="5">
    <location>
        <begin position="12"/>
        <end position="32"/>
    </location>
</feature>
<keyword evidence="3 5" id="KW-1133">Transmembrane helix</keyword>
<feature type="transmembrane region" description="Helical" evidence="5">
    <location>
        <begin position="78"/>
        <end position="97"/>
    </location>
</feature>
<feature type="transmembrane region" description="Helical" evidence="5">
    <location>
        <begin position="329"/>
        <end position="350"/>
    </location>
</feature>
<feature type="transmembrane region" description="Helical" evidence="5">
    <location>
        <begin position="240"/>
        <end position="263"/>
    </location>
</feature>
<feature type="transmembrane region" description="Helical" evidence="5">
    <location>
        <begin position="109"/>
        <end position="129"/>
    </location>
</feature>
<feature type="transmembrane region" description="Helical" evidence="5">
    <location>
        <begin position="198"/>
        <end position="220"/>
    </location>
</feature>
<evidence type="ECO:0000259" key="6">
    <source>
        <dbReference type="Pfam" id="PF06271"/>
    </source>
</evidence>
<feature type="domain" description="RDD" evidence="6">
    <location>
        <begin position="192"/>
        <end position="346"/>
    </location>
</feature>
<keyword evidence="9" id="KW-1185">Reference proteome</keyword>
<name>A0A497VAT7_9FLAO</name>
<reference evidence="8 10" key="2">
    <citation type="submission" date="2018-10" db="EMBL/GenBank/DDBJ databases">
        <title>Genomic Encyclopedia of Archaeal and Bacterial Type Strains, Phase II (KMG-II): from individual species to whole genera.</title>
        <authorList>
            <person name="Goeker M."/>
        </authorList>
    </citation>
    <scope>NUCLEOTIDE SEQUENCE [LARGE SCALE GENOMIC DNA]</scope>
    <source>
        <strain evidence="8 10">DSM 21886</strain>
    </source>
</reference>
<evidence type="ECO:0000313" key="9">
    <source>
        <dbReference type="Proteomes" id="UP000233767"/>
    </source>
</evidence>
<dbReference type="AlphaFoldDB" id="A0A497VAT7"/>
<evidence type="ECO:0000313" key="7">
    <source>
        <dbReference type="EMBL" id="PKW28451.1"/>
    </source>
</evidence>
<reference evidence="7 9" key="1">
    <citation type="submission" date="2017-12" db="EMBL/GenBank/DDBJ databases">
        <title>Genomic Encyclopedia of Type Strains, Phase III (KMG-III): the genomes of soil and plant-associated and newly described type strains.</title>
        <authorList>
            <person name="Whitman W."/>
        </authorList>
    </citation>
    <scope>NUCLEOTIDE SEQUENCE [LARGE SCALE GENOMIC DNA]</scope>
    <source>
        <strain evidence="7 9">IP-10</strain>
    </source>
</reference>
<dbReference type="RefSeq" id="WP_101470682.1">
    <property type="nucleotide sequence ID" value="NZ_PJND01000007.1"/>
</dbReference>
<protein>
    <submittedName>
        <fullName evidence="8">RDD family protein</fullName>
    </submittedName>
</protein>
<comment type="subcellular location">
    <subcellularLocation>
        <location evidence="1">Membrane</location>
        <topology evidence="1">Multi-pass membrane protein</topology>
    </subcellularLocation>
</comment>
<evidence type="ECO:0000256" key="1">
    <source>
        <dbReference type="ARBA" id="ARBA00004141"/>
    </source>
</evidence>
<feature type="transmembrane region" description="Helical" evidence="5">
    <location>
        <begin position="141"/>
        <end position="162"/>
    </location>
</feature>
<dbReference type="Proteomes" id="UP000233767">
    <property type="component" value="Unassembled WGS sequence"/>
</dbReference>
<evidence type="ECO:0000256" key="5">
    <source>
        <dbReference type="SAM" id="Phobius"/>
    </source>
</evidence>
<dbReference type="EMBL" id="PJND01000007">
    <property type="protein sequence ID" value="PKW28451.1"/>
    <property type="molecule type" value="Genomic_DNA"/>
</dbReference>
<sequence>MLQKYLSQEKIAWFSIVIAILGIFIPMLTIDYNTASKEMVYTIGFIKYIFQSIHLTIFNLEDFYTFKLGTGDGMYMHYNLLNAFFYVLLILGAVFYLRSKAKETRLLRFVYSVIFITKVSSFILGLFSIVLMENTTNSLGVFLYVLWFMDYVVMAFYAYLAFSILKYIEMGKTFETIERTYETHTSVTLVEAGRWRRFFHLIIDDFIMILVFSASFEFFIRTEKLQTFVSALQNGLGDRVAFIIIFAFFRVFYYAIFESVLGVTAAKMLTETRVTDEEGNKPPVSSILKRTFLRLVPFEALTFFTPSGLHDKWSETYVIKEQRTGVSGAWYLLIVPVTIVVGLLIAFGIYKYESLQAEKKEQAIIQQNKEVFAHKLKNLSTNDFIKLESLDYAKSDIYLKTEEIKSDGIVFLILDAQKDYSEAKGPNFNEYSVPDFLEKIYAIEKESAKKVTISKGQLEKAIELNAGYSYSNQDTENALNIGDGKKYSIKSIETYFMPRLTLIDNYSNDKIKNVIVTNEGWKAELIKISNAQLYSGQPPIPLYKQSQAVITIPQAENYKFQITIKDTLGRIFSYEISKEKELEAVIKRTK</sequence>
<evidence type="ECO:0000256" key="4">
    <source>
        <dbReference type="ARBA" id="ARBA00023136"/>
    </source>
</evidence>
<accession>A0A497VAT7</accession>
<keyword evidence="2 5" id="KW-0812">Transmembrane</keyword>
<evidence type="ECO:0000313" key="10">
    <source>
        <dbReference type="Proteomes" id="UP000275027"/>
    </source>
</evidence>
<gene>
    <name evidence="7" type="ORF">B0G92_0070</name>
    <name evidence="8" type="ORF">CLV50_1434</name>
</gene>
<dbReference type="EMBL" id="RCCB01000010">
    <property type="protein sequence ID" value="RLJ36044.1"/>
    <property type="molecule type" value="Genomic_DNA"/>
</dbReference>
<dbReference type="Pfam" id="PF06271">
    <property type="entry name" value="RDD"/>
    <property type="match status" value="1"/>
</dbReference>
<keyword evidence="4 5" id="KW-0472">Membrane</keyword>